<dbReference type="GeneID" id="25979206"/>
<name>F0XCF7_GROCL</name>
<keyword evidence="3" id="KW-1185">Reference proteome</keyword>
<evidence type="ECO:0000313" key="2">
    <source>
        <dbReference type="EMBL" id="EFX03656.1"/>
    </source>
</evidence>
<proteinExistence type="predicted"/>
<dbReference type="EMBL" id="GL629765">
    <property type="protein sequence ID" value="EFX03656.1"/>
    <property type="molecule type" value="Genomic_DNA"/>
</dbReference>
<organism evidence="3">
    <name type="scientific">Grosmannia clavigera (strain kw1407 / UAMH 11150)</name>
    <name type="common">Blue stain fungus</name>
    <name type="synonym">Graphiocladiella clavigera</name>
    <dbReference type="NCBI Taxonomy" id="655863"/>
    <lineage>
        <taxon>Eukaryota</taxon>
        <taxon>Fungi</taxon>
        <taxon>Dikarya</taxon>
        <taxon>Ascomycota</taxon>
        <taxon>Pezizomycotina</taxon>
        <taxon>Sordariomycetes</taxon>
        <taxon>Sordariomycetidae</taxon>
        <taxon>Ophiostomatales</taxon>
        <taxon>Ophiostomataceae</taxon>
        <taxon>Leptographium</taxon>
    </lineage>
</organism>
<feature type="compositionally biased region" description="Basic and acidic residues" evidence="1">
    <location>
        <begin position="83"/>
        <end position="93"/>
    </location>
</feature>
<accession>F0XCF7</accession>
<dbReference type="AlphaFoldDB" id="F0XCF7"/>
<dbReference type="InParanoid" id="F0XCF7"/>
<feature type="compositionally biased region" description="Polar residues" evidence="1">
    <location>
        <begin position="70"/>
        <end position="81"/>
    </location>
</feature>
<protein>
    <submittedName>
        <fullName evidence="2">Uncharacterized protein</fullName>
    </submittedName>
</protein>
<evidence type="ECO:0000313" key="3">
    <source>
        <dbReference type="Proteomes" id="UP000007796"/>
    </source>
</evidence>
<evidence type="ECO:0000256" key="1">
    <source>
        <dbReference type="SAM" id="MobiDB-lite"/>
    </source>
</evidence>
<reference evidence="2 3" key="1">
    <citation type="journal article" date="2011" name="Proc. Natl. Acad. Sci. U.S.A.">
        <title>Genome and transcriptome analyses of the mountain pine beetle-fungal symbiont Grosmannia clavigera, a lodgepole pine pathogen.</title>
        <authorList>
            <person name="DiGuistini S."/>
            <person name="Wang Y."/>
            <person name="Liao N.Y."/>
            <person name="Taylor G."/>
            <person name="Tanguay P."/>
            <person name="Feau N."/>
            <person name="Henrissat B."/>
            <person name="Chan S.K."/>
            <person name="Hesse-Orce U."/>
            <person name="Alamouti S.M."/>
            <person name="Tsui C.K.M."/>
            <person name="Docking R.T."/>
            <person name="Levasseur A."/>
            <person name="Haridas S."/>
            <person name="Robertson G."/>
            <person name="Birol I."/>
            <person name="Holt R.A."/>
            <person name="Marra M.A."/>
            <person name="Hamelin R.C."/>
            <person name="Hirst M."/>
            <person name="Jones S.J.M."/>
            <person name="Bohlmann J."/>
            <person name="Breuil C."/>
        </authorList>
    </citation>
    <scope>NUCLEOTIDE SEQUENCE [LARGE SCALE GENOMIC DNA]</scope>
    <source>
        <strain evidence="3">kw1407 / UAMH 11150</strain>
    </source>
</reference>
<feature type="region of interest" description="Disordered" evidence="1">
    <location>
        <begin position="70"/>
        <end position="93"/>
    </location>
</feature>
<dbReference type="RefSeq" id="XP_014173138.1">
    <property type="nucleotide sequence ID" value="XM_014317663.1"/>
</dbReference>
<gene>
    <name evidence="2" type="ORF">CMQ_584</name>
</gene>
<dbReference type="Proteomes" id="UP000007796">
    <property type="component" value="Unassembled WGS sequence"/>
</dbReference>
<sequence>MDRLALQARHQPRSSSRVGIGTTYPVSTISSSTPYSFMCCSPQPSLIRLGIHRLRRPVRFGVWYIRSSTRSAPNSATSGASNEAHDGAGDSRVPRSASVTIESFRAGFARNAVCRVLIYPRIFGRKKIEEKKKKTTHQLCFRLANVERRQEDAMLSTTDHRLERLVKLSWRLEHPYLRPVNAEARRDAV</sequence>
<dbReference type="HOGENOM" id="CLU_1434579_0_0_1"/>